<protein>
    <submittedName>
        <fullName evidence="1">Uncharacterized protein</fullName>
    </submittedName>
</protein>
<dbReference type="EMBL" id="JAYMYQ010000004">
    <property type="protein sequence ID" value="KAK7337677.1"/>
    <property type="molecule type" value="Genomic_DNA"/>
</dbReference>
<gene>
    <name evidence="1" type="ORF">VNO77_18262</name>
</gene>
<evidence type="ECO:0000313" key="1">
    <source>
        <dbReference type="EMBL" id="KAK7337677.1"/>
    </source>
</evidence>
<comment type="caution">
    <text evidence="1">The sequence shown here is derived from an EMBL/GenBank/DDBJ whole genome shotgun (WGS) entry which is preliminary data.</text>
</comment>
<dbReference type="Gene3D" id="6.10.250.1310">
    <property type="match status" value="1"/>
</dbReference>
<name>A0AAN9LKI1_CANGL</name>
<accession>A0AAN9LKI1</accession>
<evidence type="ECO:0000313" key="2">
    <source>
        <dbReference type="Proteomes" id="UP001367508"/>
    </source>
</evidence>
<sequence>MPNWLDSWQEEIGERDLENHIHRYNDEENCIKEGLECEGGYERILESEDGFATWYLPDDNYAIPSSLERNSASTVMPPDNFFYPSGEDHCYIHEAEVILEAQMTLWNRSLGGASEMSHVAYPDPLLIEMERIEKVNEEALELHEQKRLQLESDYEKEF</sequence>
<dbReference type="AlphaFoldDB" id="A0AAN9LKI1"/>
<reference evidence="1 2" key="1">
    <citation type="submission" date="2024-01" db="EMBL/GenBank/DDBJ databases">
        <title>The genomes of 5 underutilized Papilionoideae crops provide insights into root nodulation and disease resistanc.</title>
        <authorList>
            <person name="Jiang F."/>
        </authorList>
    </citation>
    <scope>NUCLEOTIDE SEQUENCE [LARGE SCALE GENOMIC DNA]</scope>
    <source>
        <strain evidence="1">LVBAO_FW01</strain>
        <tissue evidence="1">Leaves</tissue>
    </source>
</reference>
<proteinExistence type="predicted"/>
<keyword evidence="2" id="KW-1185">Reference proteome</keyword>
<dbReference type="Proteomes" id="UP001367508">
    <property type="component" value="Unassembled WGS sequence"/>
</dbReference>
<organism evidence="1 2">
    <name type="scientific">Canavalia gladiata</name>
    <name type="common">Sword bean</name>
    <name type="synonym">Dolichos gladiatus</name>
    <dbReference type="NCBI Taxonomy" id="3824"/>
    <lineage>
        <taxon>Eukaryota</taxon>
        <taxon>Viridiplantae</taxon>
        <taxon>Streptophyta</taxon>
        <taxon>Embryophyta</taxon>
        <taxon>Tracheophyta</taxon>
        <taxon>Spermatophyta</taxon>
        <taxon>Magnoliopsida</taxon>
        <taxon>eudicotyledons</taxon>
        <taxon>Gunneridae</taxon>
        <taxon>Pentapetalae</taxon>
        <taxon>rosids</taxon>
        <taxon>fabids</taxon>
        <taxon>Fabales</taxon>
        <taxon>Fabaceae</taxon>
        <taxon>Papilionoideae</taxon>
        <taxon>50 kb inversion clade</taxon>
        <taxon>NPAAA clade</taxon>
        <taxon>indigoferoid/millettioid clade</taxon>
        <taxon>Phaseoleae</taxon>
        <taxon>Canavalia</taxon>
    </lineage>
</organism>